<evidence type="ECO:0000256" key="4">
    <source>
        <dbReference type="ARBA" id="ARBA00022490"/>
    </source>
</evidence>
<evidence type="ECO:0000256" key="1">
    <source>
        <dbReference type="ARBA" id="ARBA00004413"/>
    </source>
</evidence>
<evidence type="ECO:0000256" key="5">
    <source>
        <dbReference type="ARBA" id="ARBA00022741"/>
    </source>
</evidence>
<dbReference type="InterPro" id="IPR027417">
    <property type="entry name" value="P-loop_NTPase"/>
</dbReference>
<dbReference type="GO" id="GO:0005047">
    <property type="term" value="F:signal recognition particle binding"/>
    <property type="evidence" value="ECO:0007669"/>
    <property type="project" value="TreeGrafter"/>
</dbReference>
<dbReference type="SUPFAM" id="SSF52540">
    <property type="entry name" value="P-loop containing nucleoside triphosphate hydrolases"/>
    <property type="match status" value="1"/>
</dbReference>
<evidence type="ECO:0000256" key="7">
    <source>
        <dbReference type="ARBA" id="ARBA00023134"/>
    </source>
</evidence>
<name>A0A451D665_9GAMM</name>
<dbReference type="EMBL" id="LR217710">
    <property type="protein sequence ID" value="VFP81318.1"/>
    <property type="molecule type" value="Genomic_DNA"/>
</dbReference>
<organism evidence="14 15">
    <name type="scientific">Buchnera aphidicola</name>
    <name type="common">Cinara curvipes</name>
    <dbReference type="NCBI Taxonomy" id="2518975"/>
    <lineage>
        <taxon>Bacteria</taxon>
        <taxon>Pseudomonadati</taxon>
        <taxon>Pseudomonadota</taxon>
        <taxon>Gammaproteobacteria</taxon>
        <taxon>Enterobacterales</taxon>
        <taxon>Erwiniaceae</taxon>
        <taxon>Buchnera</taxon>
    </lineage>
</organism>
<keyword evidence="3" id="KW-1003">Cell membrane</keyword>
<dbReference type="PANTHER" id="PTHR43134:SF1">
    <property type="entry name" value="SIGNAL RECOGNITION PARTICLE RECEPTOR SUBUNIT ALPHA"/>
    <property type="match status" value="1"/>
</dbReference>
<dbReference type="InterPro" id="IPR036225">
    <property type="entry name" value="SRP/SRP_N"/>
</dbReference>
<evidence type="ECO:0000256" key="2">
    <source>
        <dbReference type="ARBA" id="ARBA00008531"/>
    </source>
</evidence>
<proteinExistence type="inferred from homology"/>
<keyword evidence="9 14" id="KW-0675">Receptor</keyword>
<evidence type="ECO:0000256" key="8">
    <source>
        <dbReference type="ARBA" id="ARBA00023136"/>
    </source>
</evidence>
<dbReference type="SMART" id="SM00382">
    <property type="entry name" value="AAA"/>
    <property type="match status" value="1"/>
</dbReference>
<dbReference type="SUPFAM" id="SSF47364">
    <property type="entry name" value="Domain of the SRP/SRP receptor G-proteins"/>
    <property type="match status" value="1"/>
</dbReference>
<keyword evidence="6" id="KW-0378">Hydrolase</keyword>
<keyword evidence="8" id="KW-0472">Membrane</keyword>
<dbReference type="Gene3D" id="1.20.120.140">
    <property type="entry name" value="Signal recognition particle SRP54, nucleotide-binding domain"/>
    <property type="match status" value="1"/>
</dbReference>
<dbReference type="GO" id="GO:0005525">
    <property type="term" value="F:GTP binding"/>
    <property type="evidence" value="ECO:0007669"/>
    <property type="project" value="UniProtKB-KW"/>
</dbReference>
<dbReference type="SMART" id="SM00962">
    <property type="entry name" value="SRP54"/>
    <property type="match status" value="1"/>
</dbReference>
<dbReference type="GO" id="GO:0006614">
    <property type="term" value="P:SRP-dependent cotranslational protein targeting to membrane"/>
    <property type="evidence" value="ECO:0007669"/>
    <property type="project" value="InterPro"/>
</dbReference>
<dbReference type="InterPro" id="IPR000897">
    <property type="entry name" value="SRP54_GTPase_dom"/>
</dbReference>
<dbReference type="GO" id="GO:0005737">
    <property type="term" value="C:cytoplasm"/>
    <property type="evidence" value="ECO:0007669"/>
    <property type="project" value="UniProtKB-ARBA"/>
</dbReference>
<evidence type="ECO:0000259" key="13">
    <source>
        <dbReference type="SMART" id="SM00963"/>
    </source>
</evidence>
<evidence type="ECO:0000259" key="11">
    <source>
        <dbReference type="SMART" id="SM00382"/>
    </source>
</evidence>
<dbReference type="GO" id="GO:0005886">
    <property type="term" value="C:plasma membrane"/>
    <property type="evidence" value="ECO:0007669"/>
    <property type="project" value="UniProtKB-SubCell"/>
</dbReference>
<dbReference type="Pfam" id="PF02881">
    <property type="entry name" value="SRP54_N"/>
    <property type="match status" value="1"/>
</dbReference>
<evidence type="ECO:0000313" key="15">
    <source>
        <dbReference type="Proteomes" id="UP000294344"/>
    </source>
</evidence>
<evidence type="ECO:0000256" key="9">
    <source>
        <dbReference type="ARBA" id="ARBA00023170"/>
    </source>
</evidence>
<keyword evidence="7" id="KW-0342">GTP-binding</keyword>
<dbReference type="GO" id="GO:0003924">
    <property type="term" value="F:GTPase activity"/>
    <property type="evidence" value="ECO:0007669"/>
    <property type="project" value="TreeGrafter"/>
</dbReference>
<dbReference type="InterPro" id="IPR013822">
    <property type="entry name" value="Signal_recog_particl_SRP54_hlx"/>
</dbReference>
<comment type="similarity">
    <text evidence="2">Belongs to the GTP-binding SRP family.</text>
</comment>
<dbReference type="SMART" id="SM00963">
    <property type="entry name" value="SRP54_N"/>
    <property type="match status" value="1"/>
</dbReference>
<dbReference type="Gene3D" id="3.40.50.300">
    <property type="entry name" value="P-loop containing nucleotide triphosphate hydrolases"/>
    <property type="match status" value="1"/>
</dbReference>
<dbReference type="NCBIfam" id="TIGR00064">
    <property type="entry name" value="ftsY"/>
    <property type="match status" value="1"/>
</dbReference>
<feature type="domain" description="AAA+ ATPase" evidence="11">
    <location>
        <begin position="142"/>
        <end position="322"/>
    </location>
</feature>
<evidence type="ECO:0000313" key="14">
    <source>
        <dbReference type="EMBL" id="VFP81318.1"/>
    </source>
</evidence>
<protein>
    <submittedName>
        <fullName evidence="14">Signal recognition particle receptor FtsY, partial</fullName>
    </submittedName>
</protein>
<reference evidence="14 15" key="1">
    <citation type="submission" date="2019-02" db="EMBL/GenBank/DDBJ databases">
        <authorList>
            <person name="Manzano-Marin A."/>
            <person name="Manzano-Marin A."/>
        </authorList>
    </citation>
    <scope>NUCLEOTIDE SEQUENCE [LARGE SCALE GENOMIC DNA]</scope>
    <source>
        <strain evidence="14 15">BuCicurvipes</strain>
    </source>
</reference>
<evidence type="ECO:0000259" key="12">
    <source>
        <dbReference type="SMART" id="SM00962"/>
    </source>
</evidence>
<evidence type="ECO:0000256" key="3">
    <source>
        <dbReference type="ARBA" id="ARBA00022475"/>
    </source>
</evidence>
<keyword evidence="5" id="KW-0547">Nucleotide-binding</keyword>
<dbReference type="InterPro" id="IPR004390">
    <property type="entry name" value="SR_rcpt_FtsY"/>
</dbReference>
<feature type="domain" description="SRP54-type proteins GTP-binding" evidence="12">
    <location>
        <begin position="143"/>
        <end position="344"/>
    </location>
</feature>
<sequence>MCSKKKNFFSRLNIFSKKKILIESKYKEKNNLIHSDKSTSKNQFFSFFKNSLKTAKDFFTLSIKNIFSEKKLDKRIFKKLENLLLLSDFGTSSTKKILSMFKIAIKKKNITESTVAIKIFKKQLLNMLKINKKIDRNINSSMPFVILVVGVNGVGKTTTIVKLAHYYKKLGKTVLLSAGDTFRSAAIDQLIELGLKYNISVFSKSLGSDPASVVFDSIQNAIKKKIDILIIDTAGRLHNKNHLIQELQKINRVIEKFYLTSFYEIFLVLDAGIGQNSVQQAKIFSANLNITGSIITKLDGTAKGGVIFSIFSDLLIPVCYICTGEKITDFKIFNRKNFINSFLNIC</sequence>
<evidence type="ECO:0000256" key="10">
    <source>
        <dbReference type="ARBA" id="ARBA00048027"/>
    </source>
</evidence>
<comment type="subcellular location">
    <subcellularLocation>
        <location evidence="1">Cell membrane</location>
        <topology evidence="1">Peripheral membrane protein</topology>
        <orientation evidence="1">Cytoplasmic side</orientation>
    </subcellularLocation>
</comment>
<accession>A0A451D665</accession>
<dbReference type="Proteomes" id="UP000294344">
    <property type="component" value="Chromosome"/>
</dbReference>
<dbReference type="Pfam" id="PF00448">
    <property type="entry name" value="SRP54"/>
    <property type="match status" value="1"/>
</dbReference>
<keyword evidence="4" id="KW-0963">Cytoplasm</keyword>
<dbReference type="PANTHER" id="PTHR43134">
    <property type="entry name" value="SIGNAL RECOGNITION PARTICLE RECEPTOR SUBUNIT ALPHA"/>
    <property type="match status" value="1"/>
</dbReference>
<evidence type="ECO:0000256" key="6">
    <source>
        <dbReference type="ARBA" id="ARBA00022801"/>
    </source>
</evidence>
<dbReference type="InterPro" id="IPR042101">
    <property type="entry name" value="SRP54_N_sf"/>
</dbReference>
<dbReference type="AlphaFoldDB" id="A0A451D665"/>
<comment type="catalytic activity">
    <reaction evidence="10">
        <text>GTP + H2O = GDP + phosphate + H(+)</text>
        <dbReference type="Rhea" id="RHEA:19669"/>
        <dbReference type="ChEBI" id="CHEBI:15377"/>
        <dbReference type="ChEBI" id="CHEBI:15378"/>
        <dbReference type="ChEBI" id="CHEBI:37565"/>
        <dbReference type="ChEBI" id="CHEBI:43474"/>
        <dbReference type="ChEBI" id="CHEBI:58189"/>
        <dbReference type="EC" id="3.6.5.4"/>
    </reaction>
</comment>
<dbReference type="InterPro" id="IPR003593">
    <property type="entry name" value="AAA+_ATPase"/>
</dbReference>
<dbReference type="FunFam" id="3.40.50.300:FF:000053">
    <property type="entry name" value="Signal recognition particle receptor FtsY"/>
    <property type="match status" value="1"/>
</dbReference>
<feature type="domain" description="Signal recognition particle SRP54 helical bundle" evidence="13">
    <location>
        <begin position="47"/>
        <end position="128"/>
    </location>
</feature>
<gene>
    <name evidence="14" type="primary">ftsY</name>
    <name evidence="14" type="ORF">BUCICURV3402_015</name>
</gene>